<organism evidence="5 6">
    <name type="scientific">Dioscorea zingiberensis</name>
    <dbReference type="NCBI Taxonomy" id="325984"/>
    <lineage>
        <taxon>Eukaryota</taxon>
        <taxon>Viridiplantae</taxon>
        <taxon>Streptophyta</taxon>
        <taxon>Embryophyta</taxon>
        <taxon>Tracheophyta</taxon>
        <taxon>Spermatophyta</taxon>
        <taxon>Magnoliopsida</taxon>
        <taxon>Liliopsida</taxon>
        <taxon>Dioscoreales</taxon>
        <taxon>Dioscoreaceae</taxon>
        <taxon>Dioscorea</taxon>
    </lineage>
</organism>
<dbReference type="PROSITE" id="PS01173">
    <property type="entry name" value="LIPASE_GDXG_HIS"/>
    <property type="match status" value="1"/>
</dbReference>
<dbReference type="PANTHER" id="PTHR23024:SF24">
    <property type="entry name" value="ALPHA_BETA HYDROLASE FOLD-3 DOMAIN-CONTAINING PROTEIN"/>
    <property type="match status" value="1"/>
</dbReference>
<feature type="domain" description="Alpha/beta hydrolase fold-3" evidence="4">
    <location>
        <begin position="88"/>
        <end position="313"/>
    </location>
</feature>
<dbReference type="InterPro" id="IPR033140">
    <property type="entry name" value="Lipase_GDXG_put_SER_AS"/>
</dbReference>
<evidence type="ECO:0000313" key="6">
    <source>
        <dbReference type="Proteomes" id="UP001085076"/>
    </source>
</evidence>
<protein>
    <recommendedName>
        <fullName evidence="4">Alpha/beta hydrolase fold-3 domain-containing protein</fullName>
    </recommendedName>
</protein>
<dbReference type="Gene3D" id="3.40.50.1820">
    <property type="entry name" value="alpha/beta hydrolase"/>
    <property type="match status" value="1"/>
</dbReference>
<dbReference type="PROSITE" id="PS01174">
    <property type="entry name" value="LIPASE_GDXG_SER"/>
    <property type="match status" value="1"/>
</dbReference>
<dbReference type="InterPro" id="IPR013094">
    <property type="entry name" value="AB_hydrolase_3"/>
</dbReference>
<gene>
    <name evidence="5" type="ORF">J5N97_012711</name>
</gene>
<sequence>MTEKPPSPSLPLKTRIFISVMSYFTDAAYRADGTVNRRLLSLFDIRSSANPRFSSGVRTADITVDDSRNLWFRLFVPSAAAGSRIPVVVFFHGGGFAFLSPAASAYDAVCRRLARKLPALIVSVNYRLSPENRYPAQYLDGLDTLRFLDSAGLDRSDAEAAAIADLSNVFLAGDSAGGNLAHHAARLWASENESKPWARVRISGVVAIQPFFGGEERTPAELRLVGVPLVSTKRTDWLWKAFLPDGEDRDHAAVNVFGPKDVKELERGFPATMVVVGGWDPLQDWQRRYAEELKKRGKEVKLVDYPDAIHAFYVFPELHRSADLIAEMKTFIETHTSAQSQSQQEDE</sequence>
<dbReference type="GO" id="GO:0016787">
    <property type="term" value="F:hydrolase activity"/>
    <property type="evidence" value="ECO:0007669"/>
    <property type="project" value="UniProtKB-KW"/>
</dbReference>
<comment type="caution">
    <text evidence="5">The sequence shown here is derived from an EMBL/GenBank/DDBJ whole genome shotgun (WGS) entry which is preliminary data.</text>
</comment>
<evidence type="ECO:0000256" key="3">
    <source>
        <dbReference type="PROSITE-ProRule" id="PRU10038"/>
    </source>
</evidence>
<keyword evidence="2" id="KW-0378">Hydrolase</keyword>
<dbReference type="EMBL" id="JAGGNH010000003">
    <property type="protein sequence ID" value="KAJ0977237.1"/>
    <property type="molecule type" value="Genomic_DNA"/>
</dbReference>
<evidence type="ECO:0000256" key="2">
    <source>
        <dbReference type="ARBA" id="ARBA00022801"/>
    </source>
</evidence>
<dbReference type="Pfam" id="PF07859">
    <property type="entry name" value="Abhydrolase_3"/>
    <property type="match status" value="1"/>
</dbReference>
<reference evidence="5" key="2">
    <citation type="journal article" date="2022" name="Hortic Res">
        <title>The genome of Dioscorea zingiberensis sheds light on the biosynthesis, origin and evolution of the medicinally important diosgenin saponins.</title>
        <authorList>
            <person name="Li Y."/>
            <person name="Tan C."/>
            <person name="Li Z."/>
            <person name="Guo J."/>
            <person name="Li S."/>
            <person name="Chen X."/>
            <person name="Wang C."/>
            <person name="Dai X."/>
            <person name="Yang H."/>
            <person name="Song W."/>
            <person name="Hou L."/>
            <person name="Xu J."/>
            <person name="Tong Z."/>
            <person name="Xu A."/>
            <person name="Yuan X."/>
            <person name="Wang W."/>
            <person name="Yang Q."/>
            <person name="Chen L."/>
            <person name="Sun Z."/>
            <person name="Wang K."/>
            <person name="Pan B."/>
            <person name="Chen J."/>
            <person name="Bao Y."/>
            <person name="Liu F."/>
            <person name="Qi X."/>
            <person name="Gang D.R."/>
            <person name="Wen J."/>
            <person name="Li J."/>
        </authorList>
    </citation>
    <scope>NUCLEOTIDE SEQUENCE</scope>
    <source>
        <strain evidence="5">Dzin_1.0</strain>
    </source>
</reference>
<evidence type="ECO:0000256" key="1">
    <source>
        <dbReference type="ARBA" id="ARBA00010515"/>
    </source>
</evidence>
<comment type="similarity">
    <text evidence="1">Belongs to the 'GDXG' lipolytic enzyme family.</text>
</comment>
<dbReference type="InterPro" id="IPR029058">
    <property type="entry name" value="AB_hydrolase_fold"/>
</dbReference>
<dbReference type="OrthoDB" id="408631at2759"/>
<feature type="active site" evidence="3">
    <location>
        <position position="175"/>
    </location>
</feature>
<name>A0A9D5HID1_9LILI</name>
<dbReference type="Proteomes" id="UP001085076">
    <property type="component" value="Miscellaneous, Linkage group lg03"/>
</dbReference>
<dbReference type="SUPFAM" id="SSF53474">
    <property type="entry name" value="alpha/beta-Hydrolases"/>
    <property type="match status" value="1"/>
</dbReference>
<dbReference type="PANTHER" id="PTHR23024">
    <property type="entry name" value="ARYLACETAMIDE DEACETYLASE"/>
    <property type="match status" value="1"/>
</dbReference>
<dbReference type="AlphaFoldDB" id="A0A9D5HID1"/>
<reference evidence="5" key="1">
    <citation type="submission" date="2021-03" db="EMBL/GenBank/DDBJ databases">
        <authorList>
            <person name="Li Z."/>
            <person name="Yang C."/>
        </authorList>
    </citation>
    <scope>NUCLEOTIDE SEQUENCE</scope>
    <source>
        <strain evidence="5">Dzin_1.0</strain>
        <tissue evidence="5">Leaf</tissue>
    </source>
</reference>
<evidence type="ECO:0000259" key="4">
    <source>
        <dbReference type="Pfam" id="PF07859"/>
    </source>
</evidence>
<dbReference type="InterPro" id="IPR002168">
    <property type="entry name" value="Lipase_GDXG_HIS_AS"/>
</dbReference>
<dbReference type="InterPro" id="IPR050466">
    <property type="entry name" value="Carboxylest/Gibb_receptor"/>
</dbReference>
<keyword evidence="6" id="KW-1185">Reference proteome</keyword>
<accession>A0A9D5HID1</accession>
<proteinExistence type="inferred from homology"/>
<evidence type="ECO:0000313" key="5">
    <source>
        <dbReference type="EMBL" id="KAJ0977237.1"/>
    </source>
</evidence>